<dbReference type="AlphaFoldDB" id="A0A836C993"/>
<dbReference type="SUPFAM" id="SSF53474">
    <property type="entry name" value="alpha/beta-Hydrolases"/>
    <property type="match status" value="1"/>
</dbReference>
<feature type="domain" description="AB hydrolase-1" evidence="1">
    <location>
        <begin position="403"/>
        <end position="474"/>
    </location>
</feature>
<dbReference type="EMBL" id="JAFCMP010000526">
    <property type="protein sequence ID" value="KAG5177324.1"/>
    <property type="molecule type" value="Genomic_DNA"/>
</dbReference>
<dbReference type="OrthoDB" id="44747at2759"/>
<gene>
    <name evidence="3" type="ORF">JKP88DRAFT_265072</name>
</gene>
<dbReference type="Pfam" id="PF12697">
    <property type="entry name" value="Abhydrolase_6"/>
    <property type="match status" value="1"/>
</dbReference>
<dbReference type="Proteomes" id="UP000664859">
    <property type="component" value="Unassembled WGS sequence"/>
</dbReference>
<accession>A0A836C993</accession>
<name>A0A836C993_9STRA</name>
<dbReference type="PANTHER" id="PTHR43689">
    <property type="entry name" value="HYDROLASE"/>
    <property type="match status" value="1"/>
</dbReference>
<comment type="caution">
    <text evidence="3">The sequence shown here is derived from an EMBL/GenBank/DDBJ whole genome shotgun (WGS) entry which is preliminary data.</text>
</comment>
<dbReference type="PANTHER" id="PTHR43689:SF8">
    <property type="entry name" value="ALPHA_BETA-HYDROLASES SUPERFAMILY PROTEIN"/>
    <property type="match status" value="1"/>
</dbReference>
<dbReference type="Gene3D" id="3.40.50.1820">
    <property type="entry name" value="alpha/beta hydrolase"/>
    <property type="match status" value="2"/>
</dbReference>
<sequence length="491" mass="53092">MLMPLSAWTYFQEDQHTLLGNIERVIALVPSCLVLATLYCEIILPPRLSDPRDVAPELSSRFKEVFGLQVHLLDERPPAATATPPAPSTAPPPLTKYVLHCNHGFGACSLSWVPVLAPLSAALDAHALAHCQPGFGLTERIGLSGNAQAGYTQANGAYISAELVRADREAGSRVIFMGHSVGAIAAAGAALKPEFDAKSTTLILVSPALLGQTKERFTLDPASIPWAPLAAVAAAALVVALGDFSWCAALRGAAAELPAQAASQLGDLAEFLGLQRAPPPGALVAYAALAFVVVRSLALSSGSDWLVASVLFAKWTLWDRVELSPIFLGAFKGYLLLRASESLIKVTLHALVYNGDAWRFALENFVFQDKSKVNPTTVDRYRWPSLTRNWDDGLVLFTLFQLRAVLFGTDAAADGPIVDDLKHKAEEGLKVYIIHGENDKIFSIKSSQKLRDLIPGAELVKFENCGHVAHEEQPQLFIDTVVRLVEERHRE</sequence>
<organism evidence="3 4">
    <name type="scientific">Tribonema minus</name>
    <dbReference type="NCBI Taxonomy" id="303371"/>
    <lineage>
        <taxon>Eukaryota</taxon>
        <taxon>Sar</taxon>
        <taxon>Stramenopiles</taxon>
        <taxon>Ochrophyta</taxon>
        <taxon>PX clade</taxon>
        <taxon>Xanthophyceae</taxon>
        <taxon>Tribonematales</taxon>
        <taxon>Tribonemataceae</taxon>
        <taxon>Tribonema</taxon>
    </lineage>
</organism>
<evidence type="ECO:0000259" key="2">
    <source>
        <dbReference type="Pfam" id="PF12697"/>
    </source>
</evidence>
<evidence type="ECO:0000259" key="1">
    <source>
        <dbReference type="Pfam" id="PF00561"/>
    </source>
</evidence>
<dbReference type="InterPro" id="IPR029058">
    <property type="entry name" value="AB_hydrolase_fold"/>
</dbReference>
<evidence type="ECO:0000313" key="4">
    <source>
        <dbReference type="Proteomes" id="UP000664859"/>
    </source>
</evidence>
<reference evidence="3" key="1">
    <citation type="submission" date="2021-02" db="EMBL/GenBank/DDBJ databases">
        <title>First Annotated Genome of the Yellow-green Alga Tribonema minus.</title>
        <authorList>
            <person name="Mahan K.M."/>
        </authorList>
    </citation>
    <scope>NUCLEOTIDE SEQUENCE</scope>
    <source>
        <strain evidence="3">UTEX B ZZ1240</strain>
    </source>
</reference>
<dbReference type="GO" id="GO:0016787">
    <property type="term" value="F:hydrolase activity"/>
    <property type="evidence" value="ECO:0007669"/>
    <property type="project" value="UniProtKB-KW"/>
</dbReference>
<feature type="domain" description="AB hydrolase-1" evidence="2">
    <location>
        <begin position="103"/>
        <end position="310"/>
    </location>
</feature>
<keyword evidence="4" id="KW-1185">Reference proteome</keyword>
<evidence type="ECO:0000313" key="3">
    <source>
        <dbReference type="EMBL" id="KAG5177324.1"/>
    </source>
</evidence>
<keyword evidence="3" id="KW-0378">Hydrolase</keyword>
<protein>
    <submittedName>
        <fullName evidence="3">Alpha/Beta hydrolase protein</fullName>
    </submittedName>
</protein>
<dbReference type="InterPro" id="IPR000073">
    <property type="entry name" value="AB_hydrolase_1"/>
</dbReference>
<proteinExistence type="predicted"/>
<dbReference type="Pfam" id="PF00561">
    <property type="entry name" value="Abhydrolase_1"/>
    <property type="match status" value="1"/>
</dbReference>